<dbReference type="AlphaFoldDB" id="A0AB39LDS4"/>
<proteinExistence type="predicted"/>
<feature type="compositionally biased region" description="Pro residues" evidence="1">
    <location>
        <begin position="290"/>
        <end position="304"/>
    </location>
</feature>
<feature type="compositionally biased region" description="Polar residues" evidence="1">
    <location>
        <begin position="256"/>
        <end position="269"/>
    </location>
</feature>
<feature type="region of interest" description="Disordered" evidence="1">
    <location>
        <begin position="384"/>
        <end position="416"/>
    </location>
</feature>
<evidence type="ECO:0000313" key="2">
    <source>
        <dbReference type="EMBL" id="XDP92029.1"/>
    </source>
</evidence>
<protein>
    <recommendedName>
        <fullName evidence="3">Helix-turn-helix domain-containing protein</fullName>
    </recommendedName>
</protein>
<reference evidence="2" key="1">
    <citation type="submission" date="2024-07" db="EMBL/GenBank/DDBJ databases">
        <authorList>
            <person name="Yu S.T."/>
        </authorList>
    </citation>
    <scope>NUCLEOTIDE SEQUENCE</scope>
    <source>
        <strain evidence="2">R02</strain>
    </source>
</reference>
<feature type="region of interest" description="Disordered" evidence="1">
    <location>
        <begin position="230"/>
        <end position="307"/>
    </location>
</feature>
<gene>
    <name evidence="2" type="ORF">AB5J57_00170</name>
</gene>
<evidence type="ECO:0000256" key="1">
    <source>
        <dbReference type="SAM" id="MobiDB-lite"/>
    </source>
</evidence>
<feature type="compositionally biased region" description="Pro residues" evidence="1">
    <location>
        <begin position="395"/>
        <end position="404"/>
    </location>
</feature>
<sequence>MSRFGAGVRRGVMAADQFTQIANGLFRDVRLSFRTKGLFGYISTHVTGWQVTVADLVKVGPDGRDAVRGALSELQQHGYLVREQLRHTDGTLGEIVYSITDHPAAVDAEHAQAAGVAFVSVPASQAGHGFTAGVRRGVMAADQFTQIANGLFRDHRLSFKAKGLFGLISTHRDGWRMTVADLARRGRDGEAAVKSGLKELEKHGFLLRERLRNPDGTLGPAAYYITDLPALQNRRSQPMPGFPPMDKPTSVHRPTKNTMSKKTNKQNTRPLHPCAHDTAARTPGRKDQPHPPTAPAPAPAPAPPADEIHPGIRLLLEIGANRPELLLTGKALTDQGRVVTVMLEAGWSAEQLRHVITDRPLPHPVRTSVGAIIAARLRAAQAYPPPATAAGHPGGPQPPEPAPEQPWTERSSTKAAARTVNEALTYRALVECAGCGVPGTAPGEDLCPTCLGWPPCRTCPGPTPPPGPSRWRRPLHHLRHRFDRPRRGERLVMGALCSRHRPHRGSSRDPVA</sequence>
<feature type="compositionally biased region" description="Basic and acidic residues" evidence="1">
    <location>
        <begin position="274"/>
        <end position="289"/>
    </location>
</feature>
<dbReference type="EMBL" id="CP163429">
    <property type="protein sequence ID" value="XDP92029.1"/>
    <property type="molecule type" value="Genomic_DNA"/>
</dbReference>
<dbReference type="RefSeq" id="WP_369153890.1">
    <property type="nucleotide sequence ID" value="NZ_CP163429.1"/>
</dbReference>
<organism evidence="2">
    <name type="scientific">Streptomyces sp. R02</name>
    <dbReference type="NCBI Taxonomy" id="3238623"/>
    <lineage>
        <taxon>Bacteria</taxon>
        <taxon>Bacillati</taxon>
        <taxon>Actinomycetota</taxon>
        <taxon>Actinomycetes</taxon>
        <taxon>Kitasatosporales</taxon>
        <taxon>Streptomycetaceae</taxon>
        <taxon>Streptomyces</taxon>
    </lineage>
</organism>
<evidence type="ECO:0008006" key="3">
    <source>
        <dbReference type="Google" id="ProtNLM"/>
    </source>
</evidence>
<accession>A0AB39LDS4</accession>
<name>A0AB39LDS4_9ACTN</name>